<dbReference type="EMBL" id="FNRI01000003">
    <property type="protein sequence ID" value="SEA44919.1"/>
    <property type="molecule type" value="Genomic_DNA"/>
</dbReference>
<dbReference type="Proteomes" id="UP000183253">
    <property type="component" value="Unassembled WGS sequence"/>
</dbReference>
<evidence type="ECO:0000313" key="4">
    <source>
        <dbReference type="EMBL" id="SEA44919.1"/>
    </source>
</evidence>
<evidence type="ECO:0000256" key="3">
    <source>
        <dbReference type="SAM" id="SignalP"/>
    </source>
</evidence>
<dbReference type="InterPro" id="IPR013517">
    <property type="entry name" value="FG-GAP"/>
</dbReference>
<evidence type="ECO:0000256" key="2">
    <source>
        <dbReference type="SAM" id="MobiDB-lite"/>
    </source>
</evidence>
<keyword evidence="5" id="KW-1185">Reference proteome</keyword>
<feature type="chain" id="PRO_5010329012" evidence="3">
    <location>
        <begin position="34"/>
        <end position="686"/>
    </location>
</feature>
<dbReference type="RefSeq" id="WP_010261871.1">
    <property type="nucleotide sequence ID" value="NZ_CAEG01000010.1"/>
</dbReference>
<sequence>MNPAIHPFYKASVLAIRSAALAAALLVTTSASAVTDIRQASPVTDSKGGGDTPSQSDPDILRHNNPGLTVDLGVGLWGIPLPVDYDGDGVKDLLVSCPDRPYKGLYFFKNIGTPRHPRFAAAERISEKGMNNIRLSEVDGKPYVLSKNFEYPDFFKAPYAKKRRLHYEGEELGATYNKSRSNMWNYVDWDGDGDKDIVVGIDTWDDYGWDNAFDSLGRWTRGPLHGYVYLLENTGKGYVNRGKVEAAGAPIDVYGAPNPCIADWDGDGDLDLICGEFVDGLTWFENIGTRTEPRFAAGRPLANKHGEIRLHLEMIVPVVSDFDGDGHPDLIVGDEDGRVAWVRHTGKVKKGMPQFESPVYFTQQADLVKFGALSTPCAFDWDGDGKQDIIAGNSAGEIAFIRNLSGGENPVWDAPRLFTVNGKPIRIQAGENGSIQGPAERKWGYTVLSVADWDGDGLPDIIVNSIWGKIEWFRNLGSKDGLKLAPAQPVRVAWEGETPKPAWNWWTPEPGTLVTQWRTTPVAMDWNGDGLTDLIVLDQEGYLAYYERFRTPGGELLLRPGRRIFHGTNCSLYSAKKGVVETSEGLLRLNDGIGGQSGRRKICFIDWDGDGRLDLIVDSQNACWFRNVREEQGEVWYEYMGNVNERILAGHTTCPTPIDWRGDGTPELLLGAEDGHFYRMANQQAR</sequence>
<dbReference type="PANTHER" id="PTHR44103:SF1">
    <property type="entry name" value="PROPROTEIN CONVERTASE P"/>
    <property type="match status" value="1"/>
</dbReference>
<dbReference type="Pfam" id="PF13517">
    <property type="entry name" value="FG-GAP_3"/>
    <property type="match status" value="2"/>
</dbReference>
<dbReference type="PANTHER" id="PTHR44103">
    <property type="entry name" value="PROPROTEIN CONVERTASE P"/>
    <property type="match status" value="1"/>
</dbReference>
<dbReference type="Gene3D" id="2.130.10.130">
    <property type="entry name" value="Integrin alpha, N-terminal"/>
    <property type="match status" value="2"/>
</dbReference>
<organism evidence="4 5">
    <name type="scientific">Alistipes timonensis JC136</name>
    <dbReference type="NCBI Taxonomy" id="1033731"/>
    <lineage>
        <taxon>Bacteria</taxon>
        <taxon>Pseudomonadati</taxon>
        <taxon>Bacteroidota</taxon>
        <taxon>Bacteroidia</taxon>
        <taxon>Bacteroidales</taxon>
        <taxon>Rikenellaceae</taxon>
        <taxon>Alistipes</taxon>
    </lineage>
</organism>
<dbReference type="InterPro" id="IPR028994">
    <property type="entry name" value="Integrin_alpha_N"/>
</dbReference>
<dbReference type="OrthoDB" id="9816120at2"/>
<reference evidence="4 5" key="1">
    <citation type="submission" date="2016-10" db="EMBL/GenBank/DDBJ databases">
        <authorList>
            <person name="de Groot N.N."/>
        </authorList>
    </citation>
    <scope>NUCLEOTIDE SEQUENCE [LARGE SCALE GENOMIC DNA]</scope>
    <source>
        <strain evidence="4 5">DSM 25383</strain>
    </source>
</reference>
<dbReference type="SUPFAM" id="SSF69318">
    <property type="entry name" value="Integrin alpha N-terminal domain"/>
    <property type="match status" value="2"/>
</dbReference>
<name>A0A1H4B9V6_9BACT</name>
<keyword evidence="1 3" id="KW-0732">Signal</keyword>
<feature type="region of interest" description="Disordered" evidence="2">
    <location>
        <begin position="41"/>
        <end position="63"/>
    </location>
</feature>
<gene>
    <name evidence="4" type="ORF">SAMN05444145_103290</name>
</gene>
<dbReference type="AlphaFoldDB" id="A0A1H4B9V6"/>
<proteinExistence type="predicted"/>
<feature type="signal peptide" evidence="3">
    <location>
        <begin position="1"/>
        <end position="33"/>
    </location>
</feature>
<accession>A0A1H4B9V6</accession>
<evidence type="ECO:0000256" key="1">
    <source>
        <dbReference type="ARBA" id="ARBA00022729"/>
    </source>
</evidence>
<evidence type="ECO:0000313" key="5">
    <source>
        <dbReference type="Proteomes" id="UP000183253"/>
    </source>
</evidence>
<protein>
    <submittedName>
        <fullName evidence="4">Repeat domain-containing protein</fullName>
    </submittedName>
</protein>
<dbReference type="STRING" id="1033731.SAMN05444145_103290"/>